<name>A0A8S1WDW3_PAROT</name>
<dbReference type="GO" id="GO:0008270">
    <property type="term" value="F:zinc ion binding"/>
    <property type="evidence" value="ECO:0007669"/>
    <property type="project" value="UniProtKB-KW"/>
</dbReference>
<dbReference type="OMA" id="AKHECPI"/>
<keyword evidence="3" id="KW-0812">Transmembrane</keyword>
<evidence type="ECO:0008006" key="8">
    <source>
        <dbReference type="Google" id="ProtNLM"/>
    </source>
</evidence>
<dbReference type="InterPro" id="IPR001841">
    <property type="entry name" value="Znf_RING"/>
</dbReference>
<keyword evidence="2" id="KW-0479">Metal-binding</keyword>
<sequence>MFFVSYCLAQVIEVKFNQQSSWSGEFKNSTNNTFRITPQDKVEQFYYIKVELNITNPKFMLLAQKNYPISNPFSPILLDGENIDATNQYENRDLRYLKIASIDQPIYITTLGEQVDYKISIEKSENHNFCQNQCSYQGDCQKQGCFCLPGYTGIDCSQNAIPIIDNMSLHGNQSEQTYFSLLYLPTTSLQGYQYALKFKTNNYVGLQIIVYKTSAIINPKEQLLADPNLCDIYQVSKNKELELLLRVPDIPQQRNRLNFAIKTISADFLSQDLEISLKEYVEEEVTELSDTMIIIISIGCVVFVSLIIMFCCYKQYRRKQAQSRRMMQNQEPLHSGHENHPIIQEQINLDEVCQKNCLCKLSSKEINPEEYCSICLEPLDSTQEVRQTRCHHNFHIKCINLWLEKAKHECPICRQQLELKPQDEIMRT</sequence>
<evidence type="ECO:0000256" key="1">
    <source>
        <dbReference type="PROSITE-ProRule" id="PRU00076"/>
    </source>
</evidence>
<feature type="disulfide bond" evidence="1">
    <location>
        <begin position="130"/>
        <end position="140"/>
    </location>
</feature>
<organism evidence="6 7">
    <name type="scientific">Paramecium octaurelia</name>
    <dbReference type="NCBI Taxonomy" id="43137"/>
    <lineage>
        <taxon>Eukaryota</taxon>
        <taxon>Sar</taxon>
        <taxon>Alveolata</taxon>
        <taxon>Ciliophora</taxon>
        <taxon>Intramacronucleata</taxon>
        <taxon>Oligohymenophorea</taxon>
        <taxon>Peniculida</taxon>
        <taxon>Parameciidae</taxon>
        <taxon>Paramecium</taxon>
    </lineage>
</organism>
<accession>A0A8S1WDW3</accession>
<evidence type="ECO:0000256" key="3">
    <source>
        <dbReference type="SAM" id="Phobius"/>
    </source>
</evidence>
<comment type="caution">
    <text evidence="6">The sequence shown here is derived from an EMBL/GenBank/DDBJ whole genome shotgun (WGS) entry which is preliminary data.</text>
</comment>
<dbReference type="Proteomes" id="UP000683925">
    <property type="component" value="Unassembled WGS sequence"/>
</dbReference>
<dbReference type="AlphaFoldDB" id="A0A8S1WDW3"/>
<keyword evidence="3" id="KW-1133">Transmembrane helix</keyword>
<reference evidence="6" key="1">
    <citation type="submission" date="2021-01" db="EMBL/GenBank/DDBJ databases">
        <authorList>
            <consortium name="Genoscope - CEA"/>
            <person name="William W."/>
        </authorList>
    </citation>
    <scope>NUCLEOTIDE SEQUENCE</scope>
</reference>
<feature type="domain" description="EGF-like" evidence="4">
    <location>
        <begin position="126"/>
        <end position="157"/>
    </location>
</feature>
<dbReference type="PANTHER" id="PTHR45676:SF41">
    <property type="entry name" value="RING-H2 FINGER PROTEIN ATL66"/>
    <property type="match status" value="1"/>
</dbReference>
<keyword evidence="2" id="KW-0862">Zinc</keyword>
<evidence type="ECO:0000256" key="2">
    <source>
        <dbReference type="PROSITE-ProRule" id="PRU00175"/>
    </source>
</evidence>
<evidence type="ECO:0000313" key="6">
    <source>
        <dbReference type="EMBL" id="CAD8186815.1"/>
    </source>
</evidence>
<dbReference type="OrthoDB" id="8062037at2759"/>
<keyword evidence="3" id="KW-0472">Membrane</keyword>
<dbReference type="InterPro" id="IPR000742">
    <property type="entry name" value="EGF"/>
</dbReference>
<protein>
    <recommendedName>
        <fullName evidence="8">RING-type domain-containing protein</fullName>
    </recommendedName>
</protein>
<dbReference type="PROSITE" id="PS50089">
    <property type="entry name" value="ZF_RING_2"/>
    <property type="match status" value="1"/>
</dbReference>
<dbReference type="Pfam" id="PF13639">
    <property type="entry name" value="zf-RING_2"/>
    <property type="match status" value="1"/>
</dbReference>
<dbReference type="SMART" id="SM00184">
    <property type="entry name" value="RING"/>
    <property type="match status" value="1"/>
</dbReference>
<feature type="disulfide bond" evidence="1">
    <location>
        <begin position="147"/>
        <end position="156"/>
    </location>
</feature>
<comment type="caution">
    <text evidence="1">Lacks conserved residue(s) required for the propagation of feature annotation.</text>
</comment>
<keyword evidence="1" id="KW-0245">EGF-like domain</keyword>
<feature type="domain" description="RING-type" evidence="5">
    <location>
        <begin position="372"/>
        <end position="414"/>
    </location>
</feature>
<dbReference type="PROSITE" id="PS00022">
    <property type="entry name" value="EGF_1"/>
    <property type="match status" value="1"/>
</dbReference>
<dbReference type="PROSITE" id="PS01186">
    <property type="entry name" value="EGF_2"/>
    <property type="match status" value="1"/>
</dbReference>
<keyword evidence="7" id="KW-1185">Reference proteome</keyword>
<keyword evidence="2" id="KW-0863">Zinc-finger</keyword>
<evidence type="ECO:0000259" key="4">
    <source>
        <dbReference type="PROSITE" id="PS50026"/>
    </source>
</evidence>
<dbReference type="PANTHER" id="PTHR45676">
    <property type="entry name" value="RING-H2 FINGER PROTEIN ATL51-RELATED"/>
    <property type="match status" value="1"/>
</dbReference>
<feature type="transmembrane region" description="Helical" evidence="3">
    <location>
        <begin position="292"/>
        <end position="316"/>
    </location>
</feature>
<evidence type="ECO:0000259" key="5">
    <source>
        <dbReference type="PROSITE" id="PS50089"/>
    </source>
</evidence>
<evidence type="ECO:0000313" key="7">
    <source>
        <dbReference type="Proteomes" id="UP000683925"/>
    </source>
</evidence>
<dbReference type="EMBL" id="CAJJDP010000087">
    <property type="protein sequence ID" value="CAD8186815.1"/>
    <property type="molecule type" value="Genomic_DNA"/>
</dbReference>
<dbReference type="PROSITE" id="PS50026">
    <property type="entry name" value="EGF_3"/>
    <property type="match status" value="1"/>
</dbReference>
<dbReference type="CDD" id="cd16473">
    <property type="entry name" value="RING-H2_RNF103"/>
    <property type="match status" value="1"/>
</dbReference>
<gene>
    <name evidence="6" type="ORF">POCTA_138.1.T0880226</name>
</gene>
<keyword evidence="1" id="KW-1015">Disulfide bond</keyword>
<proteinExistence type="predicted"/>